<evidence type="ECO:0000256" key="3">
    <source>
        <dbReference type="ARBA" id="ARBA00023012"/>
    </source>
</evidence>
<dbReference type="InterPro" id="IPR036890">
    <property type="entry name" value="HATPase_C_sf"/>
</dbReference>
<evidence type="ECO:0000313" key="6">
    <source>
        <dbReference type="Proteomes" id="UP000077824"/>
    </source>
</evidence>
<evidence type="ECO:0000256" key="4">
    <source>
        <dbReference type="SAM" id="Coils"/>
    </source>
</evidence>
<dbReference type="KEGG" id="chh:A0O34_09805"/>
<keyword evidence="4" id="KW-0175">Coiled coil</keyword>
<keyword evidence="1" id="KW-0808">Transferase</keyword>
<keyword evidence="3" id="KW-0902">Two-component regulatory system</keyword>
<dbReference type="PANTHER" id="PTHR24421:SF60">
    <property type="entry name" value="SENSOR HISTIDINE KINASE COMP"/>
    <property type="match status" value="1"/>
</dbReference>
<dbReference type="AlphaFoldDB" id="A0A172XUU9"/>
<dbReference type="InterPro" id="IPR050482">
    <property type="entry name" value="Sensor_HK_TwoCompSys"/>
</dbReference>
<dbReference type="RefSeq" id="WP_082891135.1">
    <property type="nucleotide sequence ID" value="NZ_CP015199.1"/>
</dbReference>
<dbReference type="OrthoDB" id="943406at2"/>
<dbReference type="SUPFAM" id="SSF55874">
    <property type="entry name" value="ATPase domain of HSP90 chaperone/DNA topoisomerase II/histidine kinase"/>
    <property type="match status" value="1"/>
</dbReference>
<dbReference type="GO" id="GO:0000160">
    <property type="term" value="P:phosphorelay signal transduction system"/>
    <property type="evidence" value="ECO:0007669"/>
    <property type="project" value="UniProtKB-KW"/>
</dbReference>
<accession>A0A172XUU9</accession>
<dbReference type="GO" id="GO:0016301">
    <property type="term" value="F:kinase activity"/>
    <property type="evidence" value="ECO:0007669"/>
    <property type="project" value="UniProtKB-KW"/>
</dbReference>
<evidence type="ECO:0000256" key="1">
    <source>
        <dbReference type="ARBA" id="ARBA00022679"/>
    </source>
</evidence>
<evidence type="ECO:0000313" key="5">
    <source>
        <dbReference type="EMBL" id="ANF50797.1"/>
    </source>
</evidence>
<name>A0A172XUU9_9FLAO</name>
<sequence>MKNLFYLLAILLAFNSCKKETFSKNTNPDKYYQKAKKFRNSNISDSAFIYYNLAKNDYLKNRDSTGAAKSLVNMAIIQTSKGDYFGSIETSLEANKLLKNIKDSTVKSTLASSYNNMAISSSFLKDFKESSEYYIKALHYANVDENKYVYYNNIGDVLLLQGNGKMAQKYLQKAVLAKDSNNYSMALNNLAKAKLLENKNYNPLPELYKALEIRYRNNDTRGLNSSFATLSDYFTQRDKEKSLSFAIKLLNTAKEIKISDDKIEALQRIINLDPKNYLNNFKEYKFINDSLQTARNKAKNQFAIIRYDVEVKNAENQKLKLQDAEKEVDILKRNIGLGILSIILIGGFFWNKKRKKRLQQENELKIKSNQLKLSKKVHDVVANGIYQVITKIENQESIDKDEMLDELEFVYEKSRDISYEKIDSQEKEEDFSKKISKLIATFKNETVNTYVAGNDETIWKDLKSSGQEEVYQIIRELLVNMKKHSQADRVVFKFEKINNIITIHYTDNGVGISGELIYKNGLTSTVSRIENVRGEIIFDTEIEKGLKITISFPI</sequence>
<protein>
    <submittedName>
        <fullName evidence="5">Uncharacterized protein</fullName>
    </submittedName>
</protein>
<proteinExistence type="predicted"/>
<dbReference type="SMART" id="SM00028">
    <property type="entry name" value="TPR"/>
    <property type="match status" value="2"/>
</dbReference>
<dbReference type="SUPFAM" id="SSF48452">
    <property type="entry name" value="TPR-like"/>
    <property type="match status" value="1"/>
</dbReference>
<dbReference type="InterPro" id="IPR019734">
    <property type="entry name" value="TPR_rpt"/>
</dbReference>
<gene>
    <name evidence="5" type="ORF">A0O34_09805</name>
</gene>
<evidence type="ECO:0000256" key="2">
    <source>
        <dbReference type="ARBA" id="ARBA00022777"/>
    </source>
</evidence>
<reference evidence="5 6" key="1">
    <citation type="submission" date="2016-04" db="EMBL/GenBank/DDBJ databases">
        <title>Complete Genome Sequence of Chryseobacterium sp. IHBB 10212.</title>
        <authorList>
            <person name="Pal M."/>
            <person name="Swarnkar M.K."/>
            <person name="Kaushal K."/>
            <person name="Chhibber S."/>
            <person name="Singh A.K."/>
            <person name="Gulati A."/>
        </authorList>
    </citation>
    <scope>NUCLEOTIDE SEQUENCE [LARGE SCALE GENOMIC DNA]</scope>
    <source>
        <strain evidence="5 6">IHBB 10212</strain>
    </source>
</reference>
<dbReference type="PANTHER" id="PTHR24421">
    <property type="entry name" value="NITRATE/NITRITE SENSOR PROTEIN NARX-RELATED"/>
    <property type="match status" value="1"/>
</dbReference>
<feature type="coiled-coil region" evidence="4">
    <location>
        <begin position="304"/>
        <end position="334"/>
    </location>
</feature>
<dbReference type="Proteomes" id="UP000077824">
    <property type="component" value="Chromosome"/>
</dbReference>
<dbReference type="STRING" id="1685010.A0O34_09805"/>
<keyword evidence="2" id="KW-0418">Kinase</keyword>
<organism evidence="5 6">
    <name type="scientific">Chryseobacterium glaciei</name>
    <dbReference type="NCBI Taxonomy" id="1685010"/>
    <lineage>
        <taxon>Bacteria</taxon>
        <taxon>Pseudomonadati</taxon>
        <taxon>Bacteroidota</taxon>
        <taxon>Flavobacteriia</taxon>
        <taxon>Flavobacteriales</taxon>
        <taxon>Weeksellaceae</taxon>
        <taxon>Chryseobacterium group</taxon>
        <taxon>Chryseobacterium</taxon>
    </lineage>
</organism>
<dbReference type="InterPro" id="IPR011990">
    <property type="entry name" value="TPR-like_helical_dom_sf"/>
</dbReference>
<dbReference type="CDD" id="cd16917">
    <property type="entry name" value="HATPase_UhpB-NarQ-NarX-like"/>
    <property type="match status" value="1"/>
</dbReference>
<dbReference type="Gene3D" id="3.30.565.10">
    <property type="entry name" value="Histidine kinase-like ATPase, C-terminal domain"/>
    <property type="match status" value="1"/>
</dbReference>
<keyword evidence="6" id="KW-1185">Reference proteome</keyword>
<dbReference type="EMBL" id="CP015199">
    <property type="protein sequence ID" value="ANF50797.1"/>
    <property type="molecule type" value="Genomic_DNA"/>
</dbReference>
<dbReference type="Gene3D" id="1.25.40.10">
    <property type="entry name" value="Tetratricopeptide repeat domain"/>
    <property type="match status" value="1"/>
</dbReference>